<evidence type="ECO:0000256" key="1">
    <source>
        <dbReference type="ARBA" id="ARBA00012493"/>
    </source>
</evidence>
<dbReference type="Gene3D" id="3.30.70.270">
    <property type="match status" value="1"/>
</dbReference>
<dbReference type="InterPro" id="IPR041577">
    <property type="entry name" value="RT_RNaseH_2"/>
</dbReference>
<dbReference type="PANTHER" id="PTHR37984:SF5">
    <property type="entry name" value="PROTEIN NYNRIN-LIKE"/>
    <property type="match status" value="1"/>
</dbReference>
<dbReference type="Pfam" id="PF17921">
    <property type="entry name" value="Integrase_H2C2"/>
    <property type="match status" value="1"/>
</dbReference>
<dbReference type="GO" id="GO:0003964">
    <property type="term" value="F:RNA-directed DNA polymerase activity"/>
    <property type="evidence" value="ECO:0007669"/>
    <property type="project" value="UniProtKB-EC"/>
</dbReference>
<dbReference type="SUPFAM" id="SSF56672">
    <property type="entry name" value="DNA/RNA polymerases"/>
    <property type="match status" value="1"/>
</dbReference>
<name>A0A8X6YAJ0_9ARAC</name>
<evidence type="ECO:0000313" key="6">
    <source>
        <dbReference type="Proteomes" id="UP000886998"/>
    </source>
</evidence>
<dbReference type="PANTHER" id="PTHR37984">
    <property type="entry name" value="PROTEIN CBG26694"/>
    <property type="match status" value="1"/>
</dbReference>
<protein>
    <recommendedName>
        <fullName evidence="1">RNA-directed DNA polymerase</fullName>
        <ecNumber evidence="1">2.7.7.49</ecNumber>
    </recommendedName>
</protein>
<dbReference type="InterPro" id="IPR050951">
    <property type="entry name" value="Retrovirus_Pol_polyprotein"/>
</dbReference>
<dbReference type="Gene3D" id="1.10.340.70">
    <property type="match status" value="1"/>
</dbReference>
<evidence type="ECO:0000313" key="5">
    <source>
        <dbReference type="EMBL" id="GFY67320.1"/>
    </source>
</evidence>
<evidence type="ECO:0000259" key="3">
    <source>
        <dbReference type="Pfam" id="PF17919"/>
    </source>
</evidence>
<dbReference type="InterPro" id="IPR041588">
    <property type="entry name" value="Integrase_H2C2"/>
</dbReference>
<evidence type="ECO:0000256" key="2">
    <source>
        <dbReference type="ARBA" id="ARBA00023268"/>
    </source>
</evidence>
<reference evidence="5" key="1">
    <citation type="submission" date="2020-08" db="EMBL/GenBank/DDBJ databases">
        <title>Multicomponent nature underlies the extraordinary mechanical properties of spider dragline silk.</title>
        <authorList>
            <person name="Kono N."/>
            <person name="Nakamura H."/>
            <person name="Mori M."/>
            <person name="Yoshida Y."/>
            <person name="Ohtoshi R."/>
            <person name="Malay A.D."/>
            <person name="Moran D.A.P."/>
            <person name="Tomita M."/>
            <person name="Numata K."/>
            <person name="Arakawa K."/>
        </authorList>
    </citation>
    <scope>NUCLEOTIDE SEQUENCE</scope>
</reference>
<feature type="domain" description="Integrase zinc-binding" evidence="4">
    <location>
        <begin position="130"/>
        <end position="182"/>
    </location>
</feature>
<dbReference type="InterPro" id="IPR043502">
    <property type="entry name" value="DNA/RNA_pol_sf"/>
</dbReference>
<dbReference type="InterPro" id="IPR043128">
    <property type="entry name" value="Rev_trsase/Diguanyl_cyclase"/>
</dbReference>
<gene>
    <name evidence="5" type="primary">K02A2.6</name>
    <name evidence="5" type="ORF">TNIN_202651</name>
</gene>
<dbReference type="OrthoDB" id="6435176at2759"/>
<dbReference type="Proteomes" id="UP000886998">
    <property type="component" value="Unassembled WGS sequence"/>
</dbReference>
<accession>A0A8X6YAJ0</accession>
<keyword evidence="2" id="KW-0511">Multifunctional enzyme</keyword>
<dbReference type="AlphaFoldDB" id="A0A8X6YAJ0"/>
<keyword evidence="6" id="KW-1185">Reference proteome</keyword>
<proteinExistence type="predicted"/>
<sequence>MDGVKVFMDDIRITRSDEILHFTALEEFFKKCREHGLNLNLNKTSDASPVGIGITPDGSECLITFASRTSSGIKQKYSQIEKEALSIVWAVKKFYLYLKGKEGKDLQGREAQYTIEDGCITYGQRLCIRKKFQKNVLEELHAGLLGIVNMKAIARSFVYWKNIDKDIEEAEKNRANCARHKTNPTKAKVHYWEYPSMPWEHIHVDFAGPNFEQIFCMIIDTHSK</sequence>
<dbReference type="Pfam" id="PF17919">
    <property type="entry name" value="RT_RNaseH_2"/>
    <property type="match status" value="1"/>
</dbReference>
<dbReference type="EC" id="2.7.7.49" evidence="1"/>
<comment type="caution">
    <text evidence="5">The sequence shown here is derived from an EMBL/GenBank/DDBJ whole genome shotgun (WGS) entry which is preliminary data.</text>
</comment>
<dbReference type="EMBL" id="BMAV01016516">
    <property type="protein sequence ID" value="GFY67320.1"/>
    <property type="molecule type" value="Genomic_DNA"/>
</dbReference>
<evidence type="ECO:0000259" key="4">
    <source>
        <dbReference type="Pfam" id="PF17921"/>
    </source>
</evidence>
<organism evidence="5 6">
    <name type="scientific">Trichonephila inaurata madagascariensis</name>
    <dbReference type="NCBI Taxonomy" id="2747483"/>
    <lineage>
        <taxon>Eukaryota</taxon>
        <taxon>Metazoa</taxon>
        <taxon>Ecdysozoa</taxon>
        <taxon>Arthropoda</taxon>
        <taxon>Chelicerata</taxon>
        <taxon>Arachnida</taxon>
        <taxon>Araneae</taxon>
        <taxon>Araneomorphae</taxon>
        <taxon>Entelegynae</taxon>
        <taxon>Araneoidea</taxon>
        <taxon>Nephilidae</taxon>
        <taxon>Trichonephila</taxon>
        <taxon>Trichonephila inaurata</taxon>
    </lineage>
</organism>
<feature type="domain" description="Reverse transcriptase/retrotransposon-derived protein RNase H-like" evidence="3">
    <location>
        <begin position="45"/>
        <end position="102"/>
    </location>
</feature>